<protein>
    <submittedName>
        <fullName evidence="1">Uncharacterized protein</fullName>
    </submittedName>
</protein>
<accession>A0A414ZLT4</accession>
<sequence>MSERAYSEELNEEISAFKAHKYSLKGKLKSAKAFHCHDPYCGIKLTCSNWAVKDAKRIYFTPSNRDDLHSIACSTVSGDEEKRQVEVETEQGKRTISKNGIIAMRKATNKSKTNHSNEHGVEDVDVVTGERRNNVTKDKKGTESRNVSSIKTYINFYYDDDVDNNVCNIRVDGELISLNTLFVDAKEEIPVGVNRILFGNAIVTTPVFNDKLVAFEFVDVDKPIVYTNKEMLLTRINSKVLNQYLDKGVECQFFFRGSIGQDGKFVSFNGKNYCDLYIME</sequence>
<gene>
    <name evidence="1" type="ORF">DW172_07290</name>
</gene>
<dbReference type="RefSeq" id="WP_118257568.1">
    <property type="nucleotide sequence ID" value="NZ_QRKN01000004.1"/>
</dbReference>
<dbReference type="EMBL" id="QRKN01000004">
    <property type="protein sequence ID" value="RHI23169.1"/>
    <property type="molecule type" value="Genomic_DNA"/>
</dbReference>
<evidence type="ECO:0000313" key="2">
    <source>
        <dbReference type="Proteomes" id="UP000285865"/>
    </source>
</evidence>
<name>A0A414ZLT4_9FIRM</name>
<comment type="caution">
    <text evidence="1">The sequence shown here is derived from an EMBL/GenBank/DDBJ whole genome shotgun (WGS) entry which is preliminary data.</text>
</comment>
<organism evidence="1 2">
    <name type="scientific">Agathobacter rectalis</name>
    <dbReference type="NCBI Taxonomy" id="39491"/>
    <lineage>
        <taxon>Bacteria</taxon>
        <taxon>Bacillati</taxon>
        <taxon>Bacillota</taxon>
        <taxon>Clostridia</taxon>
        <taxon>Lachnospirales</taxon>
        <taxon>Lachnospiraceae</taxon>
        <taxon>Agathobacter</taxon>
    </lineage>
</organism>
<reference evidence="1 2" key="1">
    <citation type="submission" date="2018-08" db="EMBL/GenBank/DDBJ databases">
        <title>A genome reference for cultivated species of the human gut microbiota.</title>
        <authorList>
            <person name="Zou Y."/>
            <person name="Xue W."/>
            <person name="Luo G."/>
        </authorList>
    </citation>
    <scope>NUCLEOTIDE SEQUENCE [LARGE SCALE GENOMIC DNA]</scope>
    <source>
        <strain evidence="1 2">AM16-11</strain>
    </source>
</reference>
<dbReference type="AlphaFoldDB" id="A0A414ZLT4"/>
<dbReference type="Proteomes" id="UP000285865">
    <property type="component" value="Unassembled WGS sequence"/>
</dbReference>
<evidence type="ECO:0000313" key="1">
    <source>
        <dbReference type="EMBL" id="RHI23169.1"/>
    </source>
</evidence>
<proteinExistence type="predicted"/>